<dbReference type="EMBL" id="BTGU01000004">
    <property type="protein sequence ID" value="GMN32962.1"/>
    <property type="molecule type" value="Genomic_DNA"/>
</dbReference>
<gene>
    <name evidence="2" type="ORF">TIFTF001_003885</name>
</gene>
<dbReference type="AlphaFoldDB" id="A0AA87ZDS4"/>
<name>A0AA87ZDS4_FICCA</name>
<evidence type="ECO:0000256" key="1">
    <source>
        <dbReference type="SAM" id="MobiDB-lite"/>
    </source>
</evidence>
<accession>A0AA87ZDS4</accession>
<reference evidence="2" key="1">
    <citation type="submission" date="2023-07" db="EMBL/GenBank/DDBJ databases">
        <title>draft genome sequence of fig (Ficus carica).</title>
        <authorList>
            <person name="Takahashi T."/>
            <person name="Nishimura K."/>
        </authorList>
    </citation>
    <scope>NUCLEOTIDE SEQUENCE</scope>
</reference>
<feature type="compositionally biased region" description="Basic and acidic residues" evidence="1">
    <location>
        <begin position="45"/>
        <end position="63"/>
    </location>
</feature>
<comment type="caution">
    <text evidence="2">The sequence shown here is derived from an EMBL/GenBank/DDBJ whole genome shotgun (WGS) entry which is preliminary data.</text>
</comment>
<feature type="region of interest" description="Disordered" evidence="1">
    <location>
        <begin position="40"/>
        <end position="69"/>
    </location>
</feature>
<keyword evidence="3" id="KW-1185">Reference proteome</keyword>
<proteinExistence type="predicted"/>
<dbReference type="Proteomes" id="UP001187192">
    <property type="component" value="Unassembled WGS sequence"/>
</dbReference>
<sequence length="114" mass="13141">MSPRGERKPEREDPAVRARIQAWRRSVNQCRILRSQLLRSRRKRSDSDRVGRPASVRREDDWLPKSLGHPLRSLRLPCVDPHRRYKSTQQPQIYKTSSLPAIGDCSASVRSGAV</sequence>
<dbReference type="Gramene" id="FCD_00017475-RA">
    <property type="protein sequence ID" value="FCD_00017475-RA:cds"/>
    <property type="gene ID" value="FCD_00017475"/>
</dbReference>
<evidence type="ECO:0000313" key="3">
    <source>
        <dbReference type="Proteomes" id="UP001187192"/>
    </source>
</evidence>
<protein>
    <submittedName>
        <fullName evidence="2">Uncharacterized protein</fullName>
    </submittedName>
</protein>
<evidence type="ECO:0000313" key="2">
    <source>
        <dbReference type="EMBL" id="GMN32962.1"/>
    </source>
</evidence>
<organism evidence="2 3">
    <name type="scientific">Ficus carica</name>
    <name type="common">Common fig</name>
    <dbReference type="NCBI Taxonomy" id="3494"/>
    <lineage>
        <taxon>Eukaryota</taxon>
        <taxon>Viridiplantae</taxon>
        <taxon>Streptophyta</taxon>
        <taxon>Embryophyta</taxon>
        <taxon>Tracheophyta</taxon>
        <taxon>Spermatophyta</taxon>
        <taxon>Magnoliopsida</taxon>
        <taxon>eudicotyledons</taxon>
        <taxon>Gunneridae</taxon>
        <taxon>Pentapetalae</taxon>
        <taxon>rosids</taxon>
        <taxon>fabids</taxon>
        <taxon>Rosales</taxon>
        <taxon>Moraceae</taxon>
        <taxon>Ficeae</taxon>
        <taxon>Ficus</taxon>
    </lineage>
</organism>